<evidence type="ECO:0000259" key="3">
    <source>
        <dbReference type="PROSITE" id="PS50043"/>
    </source>
</evidence>
<dbReference type="Proteomes" id="UP000477739">
    <property type="component" value="Unassembled WGS sequence"/>
</dbReference>
<dbReference type="InterPro" id="IPR000792">
    <property type="entry name" value="Tscrpt_reg_LuxR_C"/>
</dbReference>
<name>A0A6L6IIM5_9ENTR</name>
<evidence type="ECO:0000256" key="1">
    <source>
        <dbReference type="ARBA" id="ARBA00023125"/>
    </source>
</evidence>
<dbReference type="OrthoDB" id="6622967at2"/>
<keyword evidence="2" id="KW-1133">Transmembrane helix</keyword>
<reference evidence="4 5" key="1">
    <citation type="submission" date="2019-11" db="EMBL/GenBank/DDBJ databases">
        <title>Escherichia alba sp. nov. isolated from the gut of plastic-eating superworms Zophobas atratus.</title>
        <authorList>
            <person name="Yang Y."/>
        </authorList>
    </citation>
    <scope>NUCLEOTIDE SEQUENCE [LARGE SCALE GENOMIC DNA]</scope>
    <source>
        <strain evidence="5">BIT-B35</strain>
    </source>
</reference>
<dbReference type="PROSITE" id="PS50043">
    <property type="entry name" value="HTH_LUXR_2"/>
    <property type="match status" value="1"/>
</dbReference>
<organism evidence="4 5">
    <name type="scientific">Intestinirhabdus alba</name>
    <dbReference type="NCBI Taxonomy" id="2899544"/>
    <lineage>
        <taxon>Bacteria</taxon>
        <taxon>Pseudomonadati</taxon>
        <taxon>Pseudomonadota</taxon>
        <taxon>Gammaproteobacteria</taxon>
        <taxon>Enterobacterales</taxon>
        <taxon>Enterobacteriaceae</taxon>
        <taxon>Intestinirhabdus</taxon>
    </lineage>
</organism>
<dbReference type="Gene3D" id="1.10.10.10">
    <property type="entry name" value="Winged helix-like DNA-binding domain superfamily/Winged helix DNA-binding domain"/>
    <property type="match status" value="1"/>
</dbReference>
<keyword evidence="5" id="KW-1185">Reference proteome</keyword>
<dbReference type="InterPro" id="IPR016032">
    <property type="entry name" value="Sig_transdc_resp-reg_C-effctor"/>
</dbReference>
<feature type="transmembrane region" description="Helical" evidence="2">
    <location>
        <begin position="14"/>
        <end position="36"/>
    </location>
</feature>
<comment type="caution">
    <text evidence="4">The sequence shown here is derived from an EMBL/GenBank/DDBJ whole genome shotgun (WGS) entry which is preliminary data.</text>
</comment>
<keyword evidence="2" id="KW-0812">Transmembrane</keyword>
<dbReference type="SUPFAM" id="SSF46894">
    <property type="entry name" value="C-terminal effector domain of the bipartite response regulators"/>
    <property type="match status" value="1"/>
</dbReference>
<dbReference type="Pfam" id="PF00196">
    <property type="entry name" value="GerE"/>
    <property type="match status" value="1"/>
</dbReference>
<evidence type="ECO:0000256" key="2">
    <source>
        <dbReference type="SAM" id="Phobius"/>
    </source>
</evidence>
<dbReference type="PRINTS" id="PR00038">
    <property type="entry name" value="HTHLUXR"/>
</dbReference>
<gene>
    <name evidence="4" type="ORF">GJV78_01345</name>
</gene>
<dbReference type="EMBL" id="WMJZ01000001">
    <property type="protein sequence ID" value="MTH44930.1"/>
    <property type="molecule type" value="Genomic_DNA"/>
</dbReference>
<dbReference type="GO" id="GO:0006355">
    <property type="term" value="P:regulation of DNA-templated transcription"/>
    <property type="evidence" value="ECO:0007669"/>
    <property type="project" value="InterPro"/>
</dbReference>
<evidence type="ECO:0000313" key="4">
    <source>
        <dbReference type="EMBL" id="MTH44930.1"/>
    </source>
</evidence>
<dbReference type="SMART" id="SM00421">
    <property type="entry name" value="HTH_LUXR"/>
    <property type="match status" value="1"/>
</dbReference>
<dbReference type="GO" id="GO:0003677">
    <property type="term" value="F:DNA binding"/>
    <property type="evidence" value="ECO:0007669"/>
    <property type="project" value="UniProtKB-KW"/>
</dbReference>
<accession>A0A6L6IIM5</accession>
<proteinExistence type="predicted"/>
<protein>
    <recommendedName>
        <fullName evidence="3">HTH luxR-type domain-containing protein</fullName>
    </recommendedName>
</protein>
<evidence type="ECO:0000313" key="5">
    <source>
        <dbReference type="Proteomes" id="UP000477739"/>
    </source>
</evidence>
<dbReference type="InterPro" id="IPR036388">
    <property type="entry name" value="WH-like_DNA-bd_sf"/>
</dbReference>
<dbReference type="AlphaFoldDB" id="A0A6L6IIM5"/>
<keyword evidence="1" id="KW-0238">DNA-binding</keyword>
<keyword evidence="2" id="KW-0472">Membrane</keyword>
<sequence>MDGVTMGTKNTNRIIIVGTCQYTSLGIASLLDYLFYSKIVFYKRFSDIEEGSNDFLTIAAIDENDITYDDVIYLKNRMKKNNCKNLLILCDTMLRSISQSVFNISCVYLRRNISLKELHPVIVDVLLHDHNENKLSLKPQLTGLESQILMMLSDGFTVSEISRIKNRNYKTISSHKYNLMKKMGMPNTRKSLSVLSLYLKSIRVPGEGNIAPRRYANSKERH</sequence>
<dbReference type="RefSeq" id="WP_155106619.1">
    <property type="nucleotide sequence ID" value="NZ_WMJZ01000001.1"/>
</dbReference>
<feature type="domain" description="HTH luxR-type" evidence="3">
    <location>
        <begin position="134"/>
        <end position="199"/>
    </location>
</feature>
<dbReference type="CDD" id="cd06170">
    <property type="entry name" value="LuxR_C_like"/>
    <property type="match status" value="1"/>
</dbReference>